<dbReference type="EMBL" id="JAPDIA010000007">
    <property type="protein sequence ID" value="MDG0811886.1"/>
    <property type="molecule type" value="Genomic_DNA"/>
</dbReference>
<proteinExistence type="predicted"/>
<protein>
    <submittedName>
        <fullName evidence="1">Uncharacterized protein</fullName>
    </submittedName>
</protein>
<dbReference type="AlphaFoldDB" id="A0A9X4QU47"/>
<dbReference type="SUPFAM" id="SSF53448">
    <property type="entry name" value="Nucleotide-diphospho-sugar transferases"/>
    <property type="match status" value="1"/>
</dbReference>
<keyword evidence="2" id="KW-1185">Reference proteome</keyword>
<accession>A0A9X4QU47</accession>
<gene>
    <name evidence="1" type="ORF">OMP40_22820</name>
</gene>
<organism evidence="1 2">
    <name type="scientific">Cohnella rhizosphaerae</name>
    <dbReference type="NCBI Taxonomy" id="1457232"/>
    <lineage>
        <taxon>Bacteria</taxon>
        <taxon>Bacillati</taxon>
        <taxon>Bacillota</taxon>
        <taxon>Bacilli</taxon>
        <taxon>Bacillales</taxon>
        <taxon>Paenibacillaceae</taxon>
        <taxon>Cohnella</taxon>
    </lineage>
</organism>
<comment type="caution">
    <text evidence="1">The sequence shown here is derived from an EMBL/GenBank/DDBJ whole genome shotgun (WGS) entry which is preliminary data.</text>
</comment>
<sequence length="115" mass="12624">MLVSLASIIDGHSRATGEIYGPPQGIDSSNLALNQLKRNYCLGAALALRNDRRLLSQPHILELADDYQLSLEYILHGYRLGVLNEVLVRYRIHSSNVSNNQGGFNQKGCGCLTGL</sequence>
<dbReference type="RefSeq" id="WP_277534764.1">
    <property type="nucleotide sequence ID" value="NZ_JAPDIA010000007.1"/>
</dbReference>
<dbReference type="Proteomes" id="UP001153404">
    <property type="component" value="Unassembled WGS sequence"/>
</dbReference>
<reference evidence="1" key="1">
    <citation type="submission" date="2022-10" db="EMBL/GenBank/DDBJ databases">
        <title>Comparative genomic analysis of Cohnella hashimotonis sp. nov., isolated from the International Space Station.</title>
        <authorList>
            <person name="Simpson A."/>
            <person name="Venkateswaran K."/>
        </authorList>
    </citation>
    <scope>NUCLEOTIDE SEQUENCE</scope>
    <source>
        <strain evidence="1">DSM 28161</strain>
    </source>
</reference>
<dbReference type="InterPro" id="IPR029044">
    <property type="entry name" value="Nucleotide-diphossugar_trans"/>
</dbReference>
<name>A0A9X4QU47_9BACL</name>
<evidence type="ECO:0000313" key="1">
    <source>
        <dbReference type="EMBL" id="MDG0811886.1"/>
    </source>
</evidence>
<evidence type="ECO:0000313" key="2">
    <source>
        <dbReference type="Proteomes" id="UP001153404"/>
    </source>
</evidence>